<sequence length="87" mass="10345">MKSNFAIGFSRKRLVNYCEYWQKQKKENVCGRTRSRRTWRNGPEFLLDTSQTSQAFIRNFLSDNTADIWNLASRIRTSNIAKSQIFF</sequence>
<accession>A0A0V0GHV3</accession>
<feature type="non-terminal residue" evidence="1">
    <location>
        <position position="87"/>
    </location>
</feature>
<evidence type="ECO:0000313" key="1">
    <source>
        <dbReference type="EMBL" id="JAP07777.1"/>
    </source>
</evidence>
<organism evidence="1">
    <name type="scientific">Solanum chacoense</name>
    <name type="common">Chaco potato</name>
    <dbReference type="NCBI Taxonomy" id="4108"/>
    <lineage>
        <taxon>Eukaryota</taxon>
        <taxon>Viridiplantae</taxon>
        <taxon>Streptophyta</taxon>
        <taxon>Embryophyta</taxon>
        <taxon>Tracheophyta</taxon>
        <taxon>Spermatophyta</taxon>
        <taxon>Magnoliopsida</taxon>
        <taxon>eudicotyledons</taxon>
        <taxon>Gunneridae</taxon>
        <taxon>Pentapetalae</taxon>
        <taxon>asterids</taxon>
        <taxon>lamiids</taxon>
        <taxon>Solanales</taxon>
        <taxon>Solanaceae</taxon>
        <taxon>Solanoideae</taxon>
        <taxon>Solaneae</taxon>
        <taxon>Solanum</taxon>
    </lineage>
</organism>
<reference evidence="1" key="1">
    <citation type="submission" date="2015-12" db="EMBL/GenBank/DDBJ databases">
        <title>Gene expression during late stages of embryo sac development: a critical building block for successful pollen-pistil interactions.</title>
        <authorList>
            <person name="Liu Y."/>
            <person name="Joly V."/>
            <person name="Sabar M."/>
            <person name="Matton D.P."/>
        </authorList>
    </citation>
    <scope>NUCLEOTIDE SEQUENCE</scope>
</reference>
<proteinExistence type="predicted"/>
<name>A0A0V0GHV3_SOLCH</name>
<dbReference type="AlphaFoldDB" id="A0A0V0GHV3"/>
<dbReference type="EMBL" id="GEDG01038074">
    <property type="protein sequence ID" value="JAP07777.1"/>
    <property type="molecule type" value="Transcribed_RNA"/>
</dbReference>
<protein>
    <submittedName>
        <fullName evidence="1">Putative ovule protein</fullName>
    </submittedName>
</protein>